<gene>
    <name evidence="1" type="ORF">GHK45_23145</name>
</gene>
<dbReference type="EMBL" id="WISP01000172">
    <property type="protein sequence ID" value="MQW06515.1"/>
    <property type="molecule type" value="Genomic_DNA"/>
</dbReference>
<accession>A0A6A7ZUZ0</accession>
<evidence type="ECO:0000313" key="1">
    <source>
        <dbReference type="EMBL" id="MQW06515.1"/>
    </source>
</evidence>
<dbReference type="AlphaFoldDB" id="A0A6A7ZUZ0"/>
<sequence>MADLSINSALVVGGTNSTRDTGTAGETITAGQAIFLSSTTNKWLLSDNNGAGTRTVHGIALNGASLDQPVSIHKSGDITVGATLVAGTDYWLSGTAGGICPRADLVAGMDTIQIGIAKSTTVLSVDIQDPGVTLA</sequence>
<protein>
    <submittedName>
        <fullName evidence="1">Uncharacterized protein</fullName>
    </submittedName>
</protein>
<organism evidence="1">
    <name type="scientific">Rhizobium meliloti</name>
    <name type="common">Ensifer meliloti</name>
    <name type="synonym">Sinorhizobium meliloti</name>
    <dbReference type="NCBI Taxonomy" id="382"/>
    <lineage>
        <taxon>Bacteria</taxon>
        <taxon>Pseudomonadati</taxon>
        <taxon>Pseudomonadota</taxon>
        <taxon>Alphaproteobacteria</taxon>
        <taxon>Hyphomicrobiales</taxon>
        <taxon>Rhizobiaceae</taxon>
        <taxon>Sinorhizobium/Ensifer group</taxon>
        <taxon>Sinorhizobium</taxon>
    </lineage>
</organism>
<name>A0A6A7ZUZ0_RHIML</name>
<proteinExistence type="predicted"/>
<comment type="caution">
    <text evidence="1">The sequence shown here is derived from an EMBL/GenBank/DDBJ whole genome shotgun (WGS) entry which is preliminary data.</text>
</comment>
<dbReference type="RefSeq" id="WP_153318612.1">
    <property type="nucleotide sequence ID" value="NZ_WIRN01000115.1"/>
</dbReference>
<reference evidence="1" key="1">
    <citation type="journal article" date="2013" name="Genome Biol.">
        <title>Comparative genomics of the core and accessory genomes of 48 Sinorhizobium strains comprising five genospecies.</title>
        <authorList>
            <person name="Sugawara M."/>
            <person name="Epstein B."/>
            <person name="Badgley B.D."/>
            <person name="Unno T."/>
            <person name="Xu L."/>
            <person name="Reese J."/>
            <person name="Gyaneshwar P."/>
            <person name="Denny R."/>
            <person name="Mudge J."/>
            <person name="Bharti A.K."/>
            <person name="Farmer A.D."/>
            <person name="May G.D."/>
            <person name="Woodward J.E."/>
            <person name="Medigue C."/>
            <person name="Vallenet D."/>
            <person name="Lajus A."/>
            <person name="Rouy Z."/>
            <person name="Martinez-Vaz B."/>
            <person name="Tiffin P."/>
            <person name="Young N.D."/>
            <person name="Sadowsky M.J."/>
        </authorList>
    </citation>
    <scope>NUCLEOTIDE SEQUENCE</scope>
    <source>
        <strain evidence="1">M30</strain>
    </source>
</reference>